<comment type="pathway">
    <text evidence="11">Porphyrin-containing compound metabolism.</text>
</comment>
<dbReference type="Pfam" id="PF02628">
    <property type="entry name" value="COX15-CtaA"/>
    <property type="match status" value="1"/>
</dbReference>
<keyword evidence="4" id="KW-0479">Metal-binding</keyword>
<dbReference type="PANTHER" id="PTHR35457:SF1">
    <property type="entry name" value="HEME A SYNTHASE"/>
    <property type="match status" value="1"/>
</dbReference>
<feature type="transmembrane region" description="Helical" evidence="12">
    <location>
        <begin position="70"/>
        <end position="89"/>
    </location>
</feature>
<evidence type="ECO:0000256" key="9">
    <source>
        <dbReference type="ARBA" id="ARBA00023136"/>
    </source>
</evidence>
<keyword evidence="3 12" id="KW-0812">Transmembrane</keyword>
<feature type="transmembrane region" description="Helical" evidence="12">
    <location>
        <begin position="129"/>
        <end position="149"/>
    </location>
</feature>
<feature type="transmembrane region" description="Helical" evidence="12">
    <location>
        <begin position="218"/>
        <end position="240"/>
    </location>
</feature>
<dbReference type="RefSeq" id="WP_272736699.1">
    <property type="nucleotide sequence ID" value="NZ_CP116942.1"/>
</dbReference>
<evidence type="ECO:0000256" key="7">
    <source>
        <dbReference type="ARBA" id="ARBA00023004"/>
    </source>
</evidence>
<evidence type="ECO:0000313" key="14">
    <source>
        <dbReference type="Proteomes" id="UP001216390"/>
    </source>
</evidence>
<keyword evidence="7" id="KW-0408">Iron</keyword>
<dbReference type="InterPro" id="IPR003780">
    <property type="entry name" value="COX15/CtaA_fam"/>
</dbReference>
<organism evidence="13 14">
    <name type="scientific">Iamia majanohamensis</name>
    <dbReference type="NCBI Taxonomy" id="467976"/>
    <lineage>
        <taxon>Bacteria</taxon>
        <taxon>Bacillati</taxon>
        <taxon>Actinomycetota</taxon>
        <taxon>Acidimicrobiia</taxon>
        <taxon>Acidimicrobiales</taxon>
        <taxon>Iamiaceae</taxon>
        <taxon>Iamia</taxon>
    </lineage>
</organism>
<evidence type="ECO:0000256" key="6">
    <source>
        <dbReference type="ARBA" id="ARBA00023002"/>
    </source>
</evidence>
<keyword evidence="10" id="KW-1015">Disulfide bond</keyword>
<dbReference type="KEGG" id="ima:PO878_00385"/>
<dbReference type="PANTHER" id="PTHR35457">
    <property type="entry name" value="HEME A SYNTHASE"/>
    <property type="match status" value="1"/>
</dbReference>
<evidence type="ECO:0000256" key="3">
    <source>
        <dbReference type="ARBA" id="ARBA00022692"/>
    </source>
</evidence>
<feature type="transmembrane region" description="Helical" evidence="12">
    <location>
        <begin position="277"/>
        <end position="298"/>
    </location>
</feature>
<gene>
    <name evidence="13" type="ORF">PO878_00385</name>
</gene>
<feature type="transmembrane region" description="Helical" evidence="12">
    <location>
        <begin position="101"/>
        <end position="123"/>
    </location>
</feature>
<dbReference type="GO" id="GO:0016491">
    <property type="term" value="F:oxidoreductase activity"/>
    <property type="evidence" value="ECO:0007669"/>
    <property type="project" value="UniProtKB-KW"/>
</dbReference>
<dbReference type="Proteomes" id="UP001216390">
    <property type="component" value="Chromosome"/>
</dbReference>
<keyword evidence="9 12" id="KW-0472">Membrane</keyword>
<accession>A0AAF0BTT5</accession>
<dbReference type="InterPro" id="IPR050450">
    <property type="entry name" value="COX15/CtaA_HemeA_synthase"/>
</dbReference>
<evidence type="ECO:0000256" key="5">
    <source>
        <dbReference type="ARBA" id="ARBA00022989"/>
    </source>
</evidence>
<evidence type="ECO:0000256" key="11">
    <source>
        <dbReference type="ARBA" id="ARBA00023444"/>
    </source>
</evidence>
<reference evidence="13" key="1">
    <citation type="submission" date="2023-01" db="EMBL/GenBank/DDBJ databases">
        <title>The diversity of Class Acidimicrobiia in South China Sea sediment environments and the proposal of Iamia marina sp. nov., a novel species of the genus Iamia.</title>
        <authorList>
            <person name="He Y."/>
            <person name="Tian X."/>
        </authorList>
    </citation>
    <scope>NUCLEOTIDE SEQUENCE</scope>
    <source>
        <strain evidence="13">DSM 19957</strain>
    </source>
</reference>
<keyword evidence="8" id="KW-0350">Heme biosynthesis</keyword>
<proteinExistence type="predicted"/>
<evidence type="ECO:0000256" key="2">
    <source>
        <dbReference type="ARBA" id="ARBA00022475"/>
    </source>
</evidence>
<keyword evidence="6" id="KW-0560">Oxidoreductase</keyword>
<feature type="transmembrane region" description="Helical" evidence="12">
    <location>
        <begin position="177"/>
        <end position="198"/>
    </location>
</feature>
<keyword evidence="5 12" id="KW-1133">Transmembrane helix</keyword>
<name>A0AAF0BTT5_9ACTN</name>
<dbReference type="GO" id="GO:0016020">
    <property type="term" value="C:membrane"/>
    <property type="evidence" value="ECO:0007669"/>
    <property type="project" value="UniProtKB-SubCell"/>
</dbReference>
<dbReference type="GO" id="GO:0006784">
    <property type="term" value="P:heme A biosynthetic process"/>
    <property type="evidence" value="ECO:0007669"/>
    <property type="project" value="InterPro"/>
</dbReference>
<feature type="transmembrane region" description="Helical" evidence="12">
    <location>
        <begin position="21"/>
        <end position="40"/>
    </location>
</feature>
<evidence type="ECO:0000313" key="13">
    <source>
        <dbReference type="EMBL" id="WCO67177.1"/>
    </source>
</evidence>
<evidence type="ECO:0000256" key="4">
    <source>
        <dbReference type="ARBA" id="ARBA00022723"/>
    </source>
</evidence>
<dbReference type="EMBL" id="CP116942">
    <property type="protein sequence ID" value="WCO67177.1"/>
    <property type="molecule type" value="Genomic_DNA"/>
</dbReference>
<evidence type="ECO:0000256" key="8">
    <source>
        <dbReference type="ARBA" id="ARBA00023133"/>
    </source>
</evidence>
<sequence length="327" mass="33711">MNVLERAPTLSPAAYRRITLVALWSLVAIVVTGAAVRLTGSGLGCSTWPGCEPGELVPHGASSHHAWVEFGNRLITGLVSVAVVLAVLGSLRRRGPRRRDLVWLSWGLVAGVVAQVLLGALVVKLDVHPIVVQGHFLVSGLLVADAVVLHHRASRPDGPDGGPEGTTPVVGRVGLRLARAAVAMAALVILAGTLVTGAGPHAGDLDAERLDVAVRSVAMLHSGLTWVFLAVVVALVLRMRREMAGSAAMERGTALLAVLVLQGGLGYLQYLTGVPELLVGLHVLGAMLVWAASLRLLLALSEPLPVAAVGARAGSDAGRSGAPQPAT</sequence>
<protein>
    <submittedName>
        <fullName evidence="13">COX15/CtaA family protein</fullName>
    </submittedName>
</protein>
<keyword evidence="2" id="KW-1003">Cell membrane</keyword>
<evidence type="ECO:0000256" key="1">
    <source>
        <dbReference type="ARBA" id="ARBA00004141"/>
    </source>
</evidence>
<evidence type="ECO:0000256" key="10">
    <source>
        <dbReference type="ARBA" id="ARBA00023157"/>
    </source>
</evidence>
<evidence type="ECO:0000256" key="12">
    <source>
        <dbReference type="SAM" id="Phobius"/>
    </source>
</evidence>
<keyword evidence="14" id="KW-1185">Reference proteome</keyword>
<dbReference type="AlphaFoldDB" id="A0AAF0BTT5"/>
<feature type="transmembrane region" description="Helical" evidence="12">
    <location>
        <begin position="252"/>
        <end position="271"/>
    </location>
</feature>
<dbReference type="GO" id="GO:0046872">
    <property type="term" value="F:metal ion binding"/>
    <property type="evidence" value="ECO:0007669"/>
    <property type="project" value="UniProtKB-KW"/>
</dbReference>
<comment type="subcellular location">
    <subcellularLocation>
        <location evidence="1">Membrane</location>
        <topology evidence="1">Multi-pass membrane protein</topology>
    </subcellularLocation>
</comment>